<evidence type="ECO:0000313" key="2">
    <source>
        <dbReference type="Proteomes" id="UP000010422"/>
    </source>
</evidence>
<sequence>MDTSFQNKKRCIDLTEESPNGLKTERSSVIQVPCSSPIAFSSFLPKNIEIKKDIDNLTSSEEEEKKDLIRKTNFVPETVKTNLSEYSKKSEHPTLKKTFESIQNQDEDVITVIEESPMGKFKEYMSKFRYGVHEDTRFISNQQFQSSNTSSLFTNPISNIQMEKKKTFCKQCGKKCK</sequence>
<reference evidence="1 2" key="1">
    <citation type="journal article" date="2012" name="MBio">
        <title>De novo assembly of the Pneumocystis jirovecii genome from a single bronchoalveolar lavage fluid specimen from a patient.</title>
        <authorList>
            <person name="Cisse O.H."/>
            <person name="Pagni M."/>
            <person name="Hauser P.M."/>
        </authorList>
    </citation>
    <scope>NUCLEOTIDE SEQUENCE [LARGE SCALE GENOMIC DNA]</scope>
    <source>
        <strain evidence="1 2">SE8</strain>
    </source>
</reference>
<name>L0P7J3_PNEJI</name>
<dbReference type="AlphaFoldDB" id="L0P7J3"/>
<dbReference type="STRING" id="1209962.L0P7J3"/>
<proteinExistence type="predicted"/>
<comment type="caution">
    <text evidence="1">The sequence shown here is derived from an EMBL/GenBank/DDBJ whole genome shotgun (WGS) entry which is preliminary data.</text>
</comment>
<organism evidence="2">
    <name type="scientific">Pneumocystis jirovecii</name>
    <name type="common">Human pneumocystis pneumonia agent</name>
    <dbReference type="NCBI Taxonomy" id="42068"/>
    <lineage>
        <taxon>Eukaryota</taxon>
        <taxon>Fungi</taxon>
        <taxon>Dikarya</taxon>
        <taxon>Ascomycota</taxon>
        <taxon>Taphrinomycotina</taxon>
        <taxon>Pneumocystomycetes</taxon>
        <taxon>Pneumocystaceae</taxon>
        <taxon>Pneumocystis</taxon>
    </lineage>
</organism>
<accession>L0P7J3</accession>
<dbReference type="VEuPathDB" id="FungiDB:PNEJI1_003165"/>
<dbReference type="InParanoid" id="L0P7J3"/>
<evidence type="ECO:0000313" key="1">
    <source>
        <dbReference type="EMBL" id="CCJ28192.1"/>
    </source>
</evidence>
<dbReference type="Proteomes" id="UP000010422">
    <property type="component" value="Unassembled WGS sequence"/>
</dbReference>
<dbReference type="EMBL" id="CAKM01000025">
    <property type="protein sequence ID" value="CCJ28192.1"/>
    <property type="molecule type" value="Genomic_DNA"/>
</dbReference>
<gene>
    <name evidence="1" type="ORF">PNEJI1_003165</name>
</gene>
<protein>
    <submittedName>
        <fullName evidence="1">Uncharacterized protein</fullName>
    </submittedName>
</protein>